<evidence type="ECO:0000313" key="3">
    <source>
        <dbReference type="EMBL" id="KAG8448172.1"/>
    </source>
</evidence>
<gene>
    <name evidence="3" type="ORF">GDO86_015312</name>
</gene>
<feature type="compositionally biased region" description="Basic and acidic residues" evidence="1">
    <location>
        <begin position="229"/>
        <end position="240"/>
    </location>
</feature>
<dbReference type="AlphaFoldDB" id="A0A8T2JUZ4"/>
<dbReference type="EMBL" id="JAACNH010000003">
    <property type="protein sequence ID" value="KAG8448172.1"/>
    <property type="molecule type" value="Genomic_DNA"/>
</dbReference>
<dbReference type="InterPro" id="IPR006640">
    <property type="entry name" value="SprT-like_domain"/>
</dbReference>
<organism evidence="3 4">
    <name type="scientific">Hymenochirus boettgeri</name>
    <name type="common">Congo dwarf clawed frog</name>
    <dbReference type="NCBI Taxonomy" id="247094"/>
    <lineage>
        <taxon>Eukaryota</taxon>
        <taxon>Metazoa</taxon>
        <taxon>Chordata</taxon>
        <taxon>Craniata</taxon>
        <taxon>Vertebrata</taxon>
        <taxon>Euteleostomi</taxon>
        <taxon>Amphibia</taxon>
        <taxon>Batrachia</taxon>
        <taxon>Anura</taxon>
        <taxon>Pipoidea</taxon>
        <taxon>Pipidae</taxon>
        <taxon>Pipinae</taxon>
        <taxon>Hymenochirus</taxon>
    </lineage>
</organism>
<dbReference type="Pfam" id="PF17283">
    <property type="entry name" value="Zn_ribbon_SprT"/>
    <property type="match status" value="1"/>
</dbReference>
<accession>A0A8T2JUZ4</accession>
<dbReference type="InterPro" id="IPR035240">
    <property type="entry name" value="SprT_Zn_ribbon"/>
</dbReference>
<evidence type="ECO:0000256" key="1">
    <source>
        <dbReference type="SAM" id="MobiDB-lite"/>
    </source>
</evidence>
<proteinExistence type="predicted"/>
<sequence>MTSECYSLIERISARMTTGGQTAMEPLQQRKKLLADKKGKLTSPEPKGADCLLFRPCTEKLNLSDTEDDGKHEQVLHFDLKENQITSNKSFSGIQEKPRSVVVISDSSDEDFENFLITLKTPKPVSTKGKGNNSVKDFIVDSDEDDFASVFSQNSNRLRVKNGVKNSIRNVSPATYRDLTSQKGFDSPVFISNSDDDDSIVIKSTWNSRNKGQSKTKLCSGSKAKEELPSNTFFRKEEKRNHKVTHKSNLSTSGSSDEEFESLMERIKNRTKSQTPSSTASKTNRPHTTGTEPTKVSCLDLINQKENGLGRKAKSQSTEPTSPYFSSERVLTEVLDPADRPRSDSVKFLCKVPDCFLQDLSCPKSLYMKNFKQKKEELTSRLYNLYNHTVFEQKLPETMEIIWNKKMRKTAGYCVTGQKRQLGVQRYARIELSEKVCDSADRLRDTLIHEICHAATWLINGVRDGHGQFWRFYAKKATVIHPELPMVTRCHTYEINYKYTYECSRCKNTIGRHSKSLDTERFVCALCKGKLVLLSSTRKDGSPSCPQLTPFAKYVKDNYGSAKKGMTGMSHAEVMRKLSADFSSKTKIST</sequence>
<feature type="region of interest" description="Disordered" evidence="1">
    <location>
        <begin position="229"/>
        <end position="294"/>
    </location>
</feature>
<keyword evidence="4" id="KW-1185">Reference proteome</keyword>
<feature type="compositionally biased region" description="Polar residues" evidence="1">
    <location>
        <begin position="272"/>
        <end position="294"/>
    </location>
</feature>
<dbReference type="GO" id="GO:0005634">
    <property type="term" value="C:nucleus"/>
    <property type="evidence" value="ECO:0007669"/>
    <property type="project" value="TreeGrafter"/>
</dbReference>
<reference evidence="3" key="1">
    <citation type="thesis" date="2020" institute="ProQuest LLC" country="789 East Eisenhower Parkway, Ann Arbor, MI, USA">
        <title>Comparative Genomics and Chromosome Evolution.</title>
        <authorList>
            <person name="Mudd A.B."/>
        </authorList>
    </citation>
    <scope>NUCLEOTIDE SEQUENCE</scope>
    <source>
        <strain evidence="3">Female2</strain>
        <tissue evidence="3">Blood</tissue>
    </source>
</reference>
<protein>
    <recommendedName>
        <fullName evidence="2">SprT-like domain-containing protein</fullName>
    </recommendedName>
</protein>
<dbReference type="GO" id="GO:0006974">
    <property type="term" value="P:DNA damage response"/>
    <property type="evidence" value="ECO:0007669"/>
    <property type="project" value="UniProtKB-ARBA"/>
</dbReference>
<comment type="caution">
    <text evidence="3">The sequence shown here is derived from an EMBL/GenBank/DDBJ whole genome shotgun (WGS) entry which is preliminary data.</text>
</comment>
<evidence type="ECO:0000313" key="4">
    <source>
        <dbReference type="Proteomes" id="UP000812440"/>
    </source>
</evidence>
<dbReference type="Pfam" id="PF10263">
    <property type="entry name" value="SprT-like"/>
    <property type="match status" value="1"/>
</dbReference>
<dbReference type="PANTHER" id="PTHR23099">
    <property type="entry name" value="TRANSCRIPTIONAL REGULATOR"/>
    <property type="match status" value="1"/>
</dbReference>
<dbReference type="PANTHER" id="PTHR23099:SF0">
    <property type="entry name" value="GERM CELL NUCLEAR ACIDIC PROTEIN"/>
    <property type="match status" value="1"/>
</dbReference>
<dbReference type="OrthoDB" id="20772at2759"/>
<dbReference type="Proteomes" id="UP000812440">
    <property type="component" value="Chromosome 8_10"/>
</dbReference>
<evidence type="ECO:0000259" key="2">
    <source>
        <dbReference type="SMART" id="SM00731"/>
    </source>
</evidence>
<dbReference type="SMART" id="SM00731">
    <property type="entry name" value="SprT"/>
    <property type="match status" value="1"/>
</dbReference>
<name>A0A8T2JUZ4_9PIPI</name>
<feature type="domain" description="SprT-like" evidence="2">
    <location>
        <begin position="376"/>
        <end position="534"/>
    </location>
</feature>